<comment type="caution">
    <text evidence="2">The sequence shown here is derived from an EMBL/GenBank/DDBJ whole genome shotgun (WGS) entry which is preliminary data.</text>
</comment>
<feature type="transmembrane region" description="Helical" evidence="1">
    <location>
        <begin position="34"/>
        <end position="51"/>
    </location>
</feature>
<organism evidence="2 3">
    <name type="scientific">Rhizobium giardinii</name>
    <dbReference type="NCBI Taxonomy" id="56731"/>
    <lineage>
        <taxon>Bacteria</taxon>
        <taxon>Pseudomonadati</taxon>
        <taxon>Pseudomonadota</taxon>
        <taxon>Alphaproteobacteria</taxon>
        <taxon>Hyphomicrobiales</taxon>
        <taxon>Rhizobiaceae</taxon>
        <taxon>Rhizobium/Agrobacterium group</taxon>
        <taxon>Rhizobium</taxon>
    </lineage>
</organism>
<evidence type="ECO:0000313" key="3">
    <source>
        <dbReference type="Proteomes" id="UP000585507"/>
    </source>
</evidence>
<proteinExistence type="predicted"/>
<sequence length="56" mass="6135">MLYWLPRLCLCLFVGAVLGFGLLPATSEDIANTLIVVALGLGLFSLTLHVFPPERY</sequence>
<dbReference type="EMBL" id="JACHBK010000001">
    <property type="protein sequence ID" value="MBB5533949.1"/>
    <property type="molecule type" value="Genomic_DNA"/>
</dbReference>
<keyword evidence="1" id="KW-0812">Transmembrane</keyword>
<dbReference type="RefSeq" id="WP_085994998.1">
    <property type="nucleotide sequence ID" value="NZ_JACHBK010000001.1"/>
</dbReference>
<evidence type="ECO:0000313" key="2">
    <source>
        <dbReference type="EMBL" id="MBB5533949.1"/>
    </source>
</evidence>
<keyword evidence="3" id="KW-1185">Reference proteome</keyword>
<dbReference type="Proteomes" id="UP000585507">
    <property type="component" value="Unassembled WGS sequence"/>
</dbReference>
<protein>
    <submittedName>
        <fullName evidence="2">Uncharacterized membrane protein YtjA (UPF0391 family)</fullName>
    </submittedName>
</protein>
<name>A0A7W8U814_9HYPH</name>
<accession>A0A7W8U814</accession>
<keyword evidence="1" id="KW-0472">Membrane</keyword>
<evidence type="ECO:0000256" key="1">
    <source>
        <dbReference type="SAM" id="Phobius"/>
    </source>
</evidence>
<keyword evidence="1" id="KW-1133">Transmembrane helix</keyword>
<dbReference type="AlphaFoldDB" id="A0A7W8U814"/>
<reference evidence="2 3" key="1">
    <citation type="submission" date="2020-08" db="EMBL/GenBank/DDBJ databases">
        <title>Genomic Encyclopedia of Type Strains, Phase IV (KMG-V): Genome sequencing to study the core and pangenomes of soil and plant-associated prokaryotes.</title>
        <authorList>
            <person name="Whitman W."/>
        </authorList>
    </citation>
    <scope>NUCLEOTIDE SEQUENCE [LARGE SCALE GENOMIC DNA]</scope>
    <source>
        <strain evidence="2 3">SEMIA 4084</strain>
    </source>
</reference>
<gene>
    <name evidence="2" type="ORF">GGD55_000610</name>
</gene>